<gene>
    <name evidence="1" type="ORF">Cgig2_022679</name>
</gene>
<proteinExistence type="predicted"/>
<accession>A0A9Q1KBU5</accession>
<sequence>MKHHQKGQEVEWSKAQKIAVSVDLIPAAKQLLQFLAAIDRNRHLYQGPTLDHAIHRHVTRQIANTAMGEFLTTSTLCPPSKALVLNKQKKFGQGCIQMNHFNLAASALRAMKLTNKLMPKIAQTMILYQLSKGRPLSFTRPFIGNDIFLKEAVAQYKGFLHLIKRNKEKSIRQLCVPTYDIDLMWYAHQLHPALYCKDITAIFGMVLEHDDTNPDRIEGNKLDVGFMETTKQWEEVYGLRILFAEKCRRHEKGLEEKTIEPNRVPTQRTQLHSRFGQLVLGGKPARLQTV</sequence>
<protein>
    <submittedName>
        <fullName evidence="1">Uncharacterized protein</fullName>
    </submittedName>
</protein>
<dbReference type="EMBL" id="JAKOGI010000202">
    <property type="protein sequence ID" value="KAJ8439997.1"/>
    <property type="molecule type" value="Genomic_DNA"/>
</dbReference>
<name>A0A9Q1KBU5_9CARY</name>
<dbReference type="InterPro" id="IPR009836">
    <property type="entry name" value="GRDP-like"/>
</dbReference>
<dbReference type="OrthoDB" id="2684236at2759"/>
<dbReference type="PANTHER" id="PTHR34365">
    <property type="entry name" value="ENOLASE (DUF1399)"/>
    <property type="match status" value="1"/>
</dbReference>
<reference evidence="1" key="1">
    <citation type="submission" date="2022-04" db="EMBL/GenBank/DDBJ databases">
        <title>Carnegiea gigantea Genome sequencing and assembly v2.</title>
        <authorList>
            <person name="Copetti D."/>
            <person name="Sanderson M.J."/>
            <person name="Burquez A."/>
            <person name="Wojciechowski M.F."/>
        </authorList>
    </citation>
    <scope>NUCLEOTIDE SEQUENCE</scope>
    <source>
        <strain evidence="1">SGP5-SGP5p</strain>
        <tissue evidence="1">Aerial part</tissue>
    </source>
</reference>
<keyword evidence="2" id="KW-1185">Reference proteome</keyword>
<dbReference type="PANTHER" id="PTHR34365:SF15">
    <property type="entry name" value="GLYCINE-RICH DOMAIN-CONTAINING PROTEIN 1"/>
    <property type="match status" value="1"/>
</dbReference>
<dbReference type="Proteomes" id="UP001153076">
    <property type="component" value="Unassembled WGS sequence"/>
</dbReference>
<evidence type="ECO:0000313" key="2">
    <source>
        <dbReference type="Proteomes" id="UP001153076"/>
    </source>
</evidence>
<comment type="caution">
    <text evidence="1">The sequence shown here is derived from an EMBL/GenBank/DDBJ whole genome shotgun (WGS) entry which is preliminary data.</text>
</comment>
<organism evidence="1 2">
    <name type="scientific">Carnegiea gigantea</name>
    <dbReference type="NCBI Taxonomy" id="171969"/>
    <lineage>
        <taxon>Eukaryota</taxon>
        <taxon>Viridiplantae</taxon>
        <taxon>Streptophyta</taxon>
        <taxon>Embryophyta</taxon>
        <taxon>Tracheophyta</taxon>
        <taxon>Spermatophyta</taxon>
        <taxon>Magnoliopsida</taxon>
        <taxon>eudicotyledons</taxon>
        <taxon>Gunneridae</taxon>
        <taxon>Pentapetalae</taxon>
        <taxon>Caryophyllales</taxon>
        <taxon>Cactineae</taxon>
        <taxon>Cactaceae</taxon>
        <taxon>Cactoideae</taxon>
        <taxon>Echinocereeae</taxon>
        <taxon>Carnegiea</taxon>
    </lineage>
</organism>
<dbReference type="Pfam" id="PF07173">
    <property type="entry name" value="GRDP-like"/>
    <property type="match status" value="1"/>
</dbReference>
<evidence type="ECO:0000313" key="1">
    <source>
        <dbReference type="EMBL" id="KAJ8439997.1"/>
    </source>
</evidence>
<dbReference type="AlphaFoldDB" id="A0A9Q1KBU5"/>